<feature type="transmembrane region" description="Helical" evidence="2">
    <location>
        <begin position="30"/>
        <end position="50"/>
    </location>
</feature>
<evidence type="ECO:0000259" key="3">
    <source>
        <dbReference type="Pfam" id="PF20413"/>
    </source>
</evidence>
<dbReference type="EMBL" id="CALNXI010001509">
    <property type="protein sequence ID" value="CAH3170996.1"/>
    <property type="molecule type" value="Genomic_DNA"/>
</dbReference>
<dbReference type="InterPro" id="IPR033616">
    <property type="entry name" value="BLTP1"/>
</dbReference>
<keyword evidence="2" id="KW-0472">Membrane</keyword>
<evidence type="ECO:0000313" key="5">
    <source>
        <dbReference type="Proteomes" id="UP001159427"/>
    </source>
</evidence>
<keyword evidence="2" id="KW-0812">Transmembrane</keyword>
<protein>
    <recommendedName>
        <fullName evidence="3">Bridge-like lipid transfer protein family member 1 N-terminal domain-containing protein</fullName>
    </recommendedName>
</protein>
<reference evidence="4 5" key="1">
    <citation type="submission" date="2022-05" db="EMBL/GenBank/DDBJ databases">
        <authorList>
            <consortium name="Genoscope - CEA"/>
            <person name="William W."/>
        </authorList>
    </citation>
    <scope>NUCLEOTIDE SEQUENCE [LARGE SCALE GENOMIC DNA]</scope>
</reference>
<organism evidence="4 5">
    <name type="scientific">Porites evermanni</name>
    <dbReference type="NCBI Taxonomy" id="104178"/>
    <lineage>
        <taxon>Eukaryota</taxon>
        <taxon>Metazoa</taxon>
        <taxon>Cnidaria</taxon>
        <taxon>Anthozoa</taxon>
        <taxon>Hexacorallia</taxon>
        <taxon>Scleractinia</taxon>
        <taxon>Fungiina</taxon>
        <taxon>Poritidae</taxon>
        <taxon>Porites</taxon>
    </lineage>
</organism>
<dbReference type="Pfam" id="PF20413">
    <property type="entry name" value="BLTP1_N"/>
    <property type="match status" value="1"/>
</dbReference>
<evidence type="ECO:0000256" key="1">
    <source>
        <dbReference type="SAM" id="MobiDB-lite"/>
    </source>
</evidence>
<evidence type="ECO:0000313" key="4">
    <source>
        <dbReference type="EMBL" id="CAH3170996.1"/>
    </source>
</evidence>
<name>A0ABN8QWS3_9CNID</name>
<sequence>MAALNNGSTIMPSTAPLFSPTSSPSKDQGGLVFVVLSCLCASLWVIYITFYHSRVMGCILTRLINFKYINNGQYFKIGSFSFSILSGKIMFRDVVYITQDLSFRVIDGIAIFKYWLPYKPAVSKKPYQLVPPDSDSDVKHRLIVSLNGLEYHVYNRSHLYNKLEELFRVERYGDAAKSAQNISAINAAAEPKADVEKGKEEVSASGLPSWLLELVPAVKYDINNGRVAFGNKLLETTLCFKFESTSGIYTTSQANSSLDEFMHIIKCQGKNVRVMLSPSPSYNGPRDEPPRYMGEGFVVLETADCKITYYQDEPGVAPEVMAENEAELPDSDPHWGIDVVFLKNTTLCYGPWVDRQRDALQKFFYPFDYQELSTTKPLEPGQRRVHTGLDVKFTFECDTTLDILFSKNRVTKAVHLCVVSGSLVRVYQPWTVNEYGYTTSVVAKLFQVEATTSLAYRQLIEADAIDIAFHMSFPRVWNQTQHWSCDVTLSKVTWSFIFSHKFFFQEMVDDWTMNYRPDLLTFVPYEWSFNIILRDFEMVWLGNQHNWIECASNRQENAELAFCGEVFDLTFVLQYFRFIPEIEEIKFFLQAEKLVARLFLPESNTLRRSFLSLARTSEKKKELGLRSRSSTTTGNLDEAVESADEQPITSTTEETISGGWRRHTDHSLGWVDVMSVPILGLSLGYMYHPLYLSPKNEVPRGAPLPCDPTHWEPDVISLELEAGPAALRMFGSLMSVLAAIKVCAIRSNSE</sequence>
<dbReference type="Proteomes" id="UP001159427">
    <property type="component" value="Unassembled WGS sequence"/>
</dbReference>
<dbReference type="InterPro" id="IPR047104">
    <property type="entry name" value="BLTP1_N"/>
</dbReference>
<keyword evidence="2" id="KW-1133">Transmembrane helix</keyword>
<keyword evidence="5" id="KW-1185">Reference proteome</keyword>
<gene>
    <name evidence="4" type="ORF">PEVE_00007642</name>
</gene>
<feature type="domain" description="Bridge-like lipid transfer protein family member 1 N-terminal" evidence="3">
    <location>
        <begin position="26"/>
        <end position="693"/>
    </location>
</feature>
<proteinExistence type="predicted"/>
<evidence type="ECO:0000256" key="2">
    <source>
        <dbReference type="SAM" id="Phobius"/>
    </source>
</evidence>
<dbReference type="PANTHER" id="PTHR31640">
    <property type="entry name" value="TRANSMEMBRANE PROTEIN KIAA1109"/>
    <property type="match status" value="1"/>
</dbReference>
<feature type="region of interest" description="Disordered" evidence="1">
    <location>
        <begin position="622"/>
        <end position="654"/>
    </location>
</feature>
<comment type="caution">
    <text evidence="4">The sequence shown here is derived from an EMBL/GenBank/DDBJ whole genome shotgun (WGS) entry which is preliminary data.</text>
</comment>
<accession>A0ABN8QWS3</accession>
<dbReference type="PANTHER" id="PTHR31640:SF1">
    <property type="entry name" value="BRIDGE-LIKE LIPID TRANSFER PROTEIN FAMILY MEMBER 1"/>
    <property type="match status" value="1"/>
</dbReference>